<comment type="caution">
    <text evidence="1">The sequence shown here is derived from an EMBL/GenBank/DDBJ whole genome shotgun (WGS) entry which is preliminary data.</text>
</comment>
<organism evidence="1 2">
    <name type="scientific">Henosepilachna vigintioctopunctata</name>
    <dbReference type="NCBI Taxonomy" id="420089"/>
    <lineage>
        <taxon>Eukaryota</taxon>
        <taxon>Metazoa</taxon>
        <taxon>Ecdysozoa</taxon>
        <taxon>Arthropoda</taxon>
        <taxon>Hexapoda</taxon>
        <taxon>Insecta</taxon>
        <taxon>Pterygota</taxon>
        <taxon>Neoptera</taxon>
        <taxon>Endopterygota</taxon>
        <taxon>Coleoptera</taxon>
        <taxon>Polyphaga</taxon>
        <taxon>Cucujiformia</taxon>
        <taxon>Coccinelloidea</taxon>
        <taxon>Coccinellidae</taxon>
        <taxon>Epilachninae</taxon>
        <taxon>Epilachnini</taxon>
        <taxon>Henosepilachna</taxon>
    </lineage>
</organism>
<sequence length="164" mass="19316">MGHIETTDVSPYKVNYQCISLYARSIWISKSGQMGHDEGTRRAKPRFIDWPTSVVLESSWLCLDREQLRRQVKHQHHHGDMSSKTTRLDGMCRKMIKVAIRGCIITDEYESFFQNTPRNDFGIFALKTFITELLNGINIKYFETLHSPFYNHFDIIRHKCLSMR</sequence>
<evidence type="ECO:0000313" key="1">
    <source>
        <dbReference type="EMBL" id="KAK9870413.1"/>
    </source>
</evidence>
<protein>
    <submittedName>
        <fullName evidence="1">Uncharacterized protein</fullName>
    </submittedName>
</protein>
<dbReference type="AlphaFoldDB" id="A0AAW1TKJ4"/>
<name>A0AAW1TKJ4_9CUCU</name>
<keyword evidence="2" id="KW-1185">Reference proteome</keyword>
<reference evidence="1 2" key="1">
    <citation type="submission" date="2023-03" db="EMBL/GenBank/DDBJ databases">
        <title>Genome insight into feeding habits of ladybird beetles.</title>
        <authorList>
            <person name="Li H.-S."/>
            <person name="Huang Y.-H."/>
            <person name="Pang H."/>
        </authorList>
    </citation>
    <scope>NUCLEOTIDE SEQUENCE [LARGE SCALE GENOMIC DNA]</scope>
    <source>
        <strain evidence="1">SYSU_2023b</strain>
        <tissue evidence="1">Whole body</tissue>
    </source>
</reference>
<evidence type="ECO:0000313" key="2">
    <source>
        <dbReference type="Proteomes" id="UP001431783"/>
    </source>
</evidence>
<proteinExistence type="predicted"/>
<accession>A0AAW1TKJ4</accession>
<dbReference type="Proteomes" id="UP001431783">
    <property type="component" value="Unassembled WGS sequence"/>
</dbReference>
<dbReference type="EMBL" id="JARQZJ010000003">
    <property type="protein sequence ID" value="KAK9870413.1"/>
    <property type="molecule type" value="Genomic_DNA"/>
</dbReference>
<gene>
    <name evidence="1" type="ORF">WA026_007982</name>
</gene>